<dbReference type="Gene3D" id="3.20.20.150">
    <property type="entry name" value="Divalent-metal-dependent TIM barrel enzymes"/>
    <property type="match status" value="1"/>
</dbReference>
<organism evidence="2 3">
    <name type="scientific">Thermogutta terrifontis</name>
    <dbReference type="NCBI Taxonomy" id="1331910"/>
    <lineage>
        <taxon>Bacteria</taxon>
        <taxon>Pseudomonadati</taxon>
        <taxon>Planctomycetota</taxon>
        <taxon>Planctomycetia</taxon>
        <taxon>Pirellulales</taxon>
        <taxon>Thermoguttaceae</taxon>
        <taxon>Thermogutta</taxon>
    </lineage>
</organism>
<name>A0A286RE15_9BACT</name>
<dbReference type="PANTHER" id="PTHR12110:SF41">
    <property type="entry name" value="INOSOSE DEHYDRATASE"/>
    <property type="match status" value="1"/>
</dbReference>
<sequence length="280" mass="31196">MDLTRRECLKLGAAAALTVAVKKTSFAGLERKKIPVGVQLYSVRQDAAKDLPGVLKAIKEMGYEGVEFAGYYGHDAKTIRKWLDDNGLKCCGTHTGWDTLQPDKLEATVEFNQTLGNKYLICPWLNPAEFASSKEKTIEFAKRFNELAEKVKEKGMLVGYHAHGGDFKKLNGETAWEIFFSHTVPEVVMQMDIGNCLGGGGDPYAILEKFPGRAKTIHLKEHGGPQGAVIGEGEVKWEWVLHFCETKGGTEWYIVEQESYAVPPLEAIRKCRENLRKMGV</sequence>
<accession>A0A286RE15</accession>
<evidence type="ECO:0000313" key="3">
    <source>
        <dbReference type="Proteomes" id="UP000215086"/>
    </source>
</evidence>
<dbReference type="Proteomes" id="UP000215086">
    <property type="component" value="Chromosome"/>
</dbReference>
<protein>
    <submittedName>
        <fullName evidence="2">Sugar phosphate isomerase/epimerase</fullName>
    </submittedName>
</protein>
<reference evidence="2 3" key="1">
    <citation type="journal article" name="Front. Microbiol.">
        <title>Sugar Metabolism of the First Thermophilic Planctomycete Thermogutta terrifontis: Comparative Genomic and Transcriptomic Approaches.</title>
        <authorList>
            <person name="Elcheninov A.G."/>
            <person name="Menzel P."/>
            <person name="Gudbergsdottir S.R."/>
            <person name="Slesarev A.I."/>
            <person name="Kadnikov V.V."/>
            <person name="Krogh A."/>
            <person name="Bonch-Osmolovskaya E.A."/>
            <person name="Peng X."/>
            <person name="Kublanov I.V."/>
        </authorList>
    </citation>
    <scope>NUCLEOTIDE SEQUENCE [LARGE SCALE GENOMIC DNA]</scope>
    <source>
        <strain evidence="2 3">R1</strain>
    </source>
</reference>
<proteinExistence type="predicted"/>
<dbReference type="InterPro" id="IPR050312">
    <property type="entry name" value="IolE/XylAMocC-like"/>
</dbReference>
<dbReference type="KEGG" id="ttf:THTE_1598"/>
<dbReference type="InterPro" id="IPR013022">
    <property type="entry name" value="Xyl_isomerase-like_TIM-brl"/>
</dbReference>
<dbReference type="InterPro" id="IPR036237">
    <property type="entry name" value="Xyl_isomerase-like_sf"/>
</dbReference>
<dbReference type="SUPFAM" id="SSF51658">
    <property type="entry name" value="Xylose isomerase-like"/>
    <property type="match status" value="1"/>
</dbReference>
<dbReference type="OrthoDB" id="6258928at2"/>
<evidence type="ECO:0000259" key="1">
    <source>
        <dbReference type="Pfam" id="PF01261"/>
    </source>
</evidence>
<feature type="domain" description="Xylose isomerase-like TIM barrel" evidence="1">
    <location>
        <begin position="55"/>
        <end position="277"/>
    </location>
</feature>
<dbReference type="EMBL" id="CP018477">
    <property type="protein sequence ID" value="ASV74200.1"/>
    <property type="molecule type" value="Genomic_DNA"/>
</dbReference>
<keyword evidence="3" id="KW-1185">Reference proteome</keyword>
<dbReference type="Pfam" id="PF01261">
    <property type="entry name" value="AP_endonuc_2"/>
    <property type="match status" value="1"/>
</dbReference>
<dbReference type="AlphaFoldDB" id="A0A286RE15"/>
<dbReference type="GO" id="GO:0016853">
    <property type="term" value="F:isomerase activity"/>
    <property type="evidence" value="ECO:0007669"/>
    <property type="project" value="UniProtKB-KW"/>
</dbReference>
<dbReference type="RefSeq" id="WP_095414589.1">
    <property type="nucleotide sequence ID" value="NZ_CP018477.1"/>
</dbReference>
<evidence type="ECO:0000313" key="2">
    <source>
        <dbReference type="EMBL" id="ASV74200.1"/>
    </source>
</evidence>
<dbReference type="PANTHER" id="PTHR12110">
    <property type="entry name" value="HYDROXYPYRUVATE ISOMERASE"/>
    <property type="match status" value="1"/>
</dbReference>
<keyword evidence="2" id="KW-0413">Isomerase</keyword>
<gene>
    <name evidence="2" type="ORF">THTE_1598</name>
</gene>